<evidence type="ECO:0000313" key="1">
    <source>
        <dbReference type="EMBL" id="GFS00219.1"/>
    </source>
</evidence>
<protein>
    <submittedName>
        <fullName evidence="1">Uncharacterized protein</fullName>
    </submittedName>
</protein>
<accession>A0AAV4HT65</accession>
<reference evidence="1 2" key="1">
    <citation type="journal article" date="2021" name="Elife">
        <title>Chloroplast acquisition without the gene transfer in kleptoplastic sea slugs, Plakobranchus ocellatus.</title>
        <authorList>
            <person name="Maeda T."/>
            <person name="Takahashi S."/>
            <person name="Yoshida T."/>
            <person name="Shimamura S."/>
            <person name="Takaki Y."/>
            <person name="Nagai Y."/>
            <person name="Toyoda A."/>
            <person name="Suzuki Y."/>
            <person name="Arimoto A."/>
            <person name="Ishii H."/>
            <person name="Satoh N."/>
            <person name="Nishiyama T."/>
            <person name="Hasebe M."/>
            <person name="Maruyama T."/>
            <person name="Minagawa J."/>
            <person name="Obokata J."/>
            <person name="Shigenobu S."/>
        </authorList>
    </citation>
    <scope>NUCLEOTIDE SEQUENCE [LARGE SCALE GENOMIC DNA]</scope>
</reference>
<organism evidence="1 2">
    <name type="scientific">Elysia marginata</name>
    <dbReference type="NCBI Taxonomy" id="1093978"/>
    <lineage>
        <taxon>Eukaryota</taxon>
        <taxon>Metazoa</taxon>
        <taxon>Spiralia</taxon>
        <taxon>Lophotrochozoa</taxon>
        <taxon>Mollusca</taxon>
        <taxon>Gastropoda</taxon>
        <taxon>Heterobranchia</taxon>
        <taxon>Euthyneura</taxon>
        <taxon>Panpulmonata</taxon>
        <taxon>Sacoglossa</taxon>
        <taxon>Placobranchoidea</taxon>
        <taxon>Plakobranchidae</taxon>
        <taxon>Elysia</taxon>
    </lineage>
</organism>
<comment type="caution">
    <text evidence="1">The sequence shown here is derived from an EMBL/GenBank/DDBJ whole genome shotgun (WGS) entry which is preliminary data.</text>
</comment>
<proteinExistence type="predicted"/>
<sequence>MALPDLVTRDCSWAGMEGCISGLVSLVVDGTVLGTLGGLGEASGTLGVRTWGDRAGVGVATRCARLRRIVPSSVLTM</sequence>
<dbReference type="AlphaFoldDB" id="A0AAV4HT65"/>
<dbReference type="Proteomes" id="UP000762676">
    <property type="component" value="Unassembled WGS sequence"/>
</dbReference>
<name>A0AAV4HT65_9GAST</name>
<dbReference type="EMBL" id="BMAT01002152">
    <property type="protein sequence ID" value="GFS00219.1"/>
    <property type="molecule type" value="Genomic_DNA"/>
</dbReference>
<evidence type="ECO:0000313" key="2">
    <source>
        <dbReference type="Proteomes" id="UP000762676"/>
    </source>
</evidence>
<gene>
    <name evidence="1" type="ORF">ElyMa_001066500</name>
</gene>
<keyword evidence="2" id="KW-1185">Reference proteome</keyword>